<evidence type="ECO:0000313" key="1">
    <source>
        <dbReference type="EMBL" id="PSL17357.1"/>
    </source>
</evidence>
<evidence type="ECO:0000313" key="2">
    <source>
        <dbReference type="Proteomes" id="UP000240418"/>
    </source>
</evidence>
<name>A0A2P8F6L5_9RHOB</name>
<dbReference type="AlphaFoldDB" id="A0A2P8F6L5"/>
<dbReference type="EMBL" id="PYGJ01000018">
    <property type="protein sequence ID" value="PSL17357.1"/>
    <property type="molecule type" value="Genomic_DNA"/>
</dbReference>
<proteinExistence type="predicted"/>
<dbReference type="Proteomes" id="UP000240418">
    <property type="component" value="Unassembled WGS sequence"/>
</dbReference>
<organism evidence="1 2">
    <name type="scientific">Shimia abyssi</name>
    <dbReference type="NCBI Taxonomy" id="1662395"/>
    <lineage>
        <taxon>Bacteria</taxon>
        <taxon>Pseudomonadati</taxon>
        <taxon>Pseudomonadota</taxon>
        <taxon>Alphaproteobacteria</taxon>
        <taxon>Rhodobacterales</taxon>
        <taxon>Roseobacteraceae</taxon>
    </lineage>
</organism>
<protein>
    <submittedName>
        <fullName evidence="1">Uncharacterized protein</fullName>
    </submittedName>
</protein>
<comment type="caution">
    <text evidence="1">The sequence shown here is derived from an EMBL/GenBank/DDBJ whole genome shotgun (WGS) entry which is preliminary data.</text>
</comment>
<reference evidence="1 2" key="1">
    <citation type="submission" date="2018-03" db="EMBL/GenBank/DDBJ databases">
        <title>Genomic Encyclopedia of Archaeal and Bacterial Type Strains, Phase II (KMG-II): from individual species to whole genera.</title>
        <authorList>
            <person name="Goeker M."/>
        </authorList>
    </citation>
    <scope>NUCLEOTIDE SEQUENCE [LARGE SCALE GENOMIC DNA]</scope>
    <source>
        <strain evidence="1 2">DSM 100673</strain>
    </source>
</reference>
<sequence>MILKWLAMLQLHNSSLQLQNASKARLAHGWVAFLVLAGKLKYGNNAKLT</sequence>
<accession>A0A2P8F6L5</accession>
<gene>
    <name evidence="1" type="ORF">CLV88_11832</name>
</gene>
<keyword evidence="2" id="KW-1185">Reference proteome</keyword>